<sequence>MSRPDIHDAQTPIFKMDEQIDIPVRLNGVDPKIFLAEASGKRRFRIDSPISDIKLPTKSSSTHFTPIVHVRQEKVVSETDQPQSTPSFTLPKEKEPEKAKPKDLSSEIDNCQHIPIPPISESSNPSKVSIPAPDVPSSPGKVVRKTILGFRWNGHRYVNYAERKTLTIEQMEKLCVDKNIDVAQITYVKHEKPPKYKISTKYKKTKTYSTSGYTYSAKERALVRESSDPDYVSSSSSHKRSRKSIRSCTKDSFGFGSSDSTSSTGHVDSASHPTTPPPFLTQNLAYGKDDPVFHYYSSQCQAIGQGSMHIPGIGVTEGVKDRFIHAKRLAETCQRLMQRNETSLGSESTVQKTGGGPGSDIESTDGSGPSTTEEKVETGAQQSADMFPMTVEACIEMYGTCIDKSTVQKTGGGPCSDIESTDGSGPSTTEEKVETGAQQSADMFPMTVEACIEMYGTCIDSCISFLEDSLKGVHSALYSTWKFLGTTVQQGEEKTERIVPQRTTKDDTMDGVDPSGEPHKIPTSTDMIRTTLSSFNGALNEAVLFCNNFRRGSSSAMKSLKDCVASFLFNGEEGEKAE</sequence>
<name>A0ABQ5KLB4_9EUKA</name>
<feature type="compositionally biased region" description="Polar residues" evidence="1">
    <location>
        <begin position="339"/>
        <end position="352"/>
    </location>
</feature>
<feature type="region of interest" description="Disordered" evidence="1">
    <location>
        <begin position="339"/>
        <end position="382"/>
    </location>
</feature>
<dbReference type="EMBL" id="BQXS01010203">
    <property type="protein sequence ID" value="GKT33300.1"/>
    <property type="molecule type" value="Genomic_DNA"/>
</dbReference>
<evidence type="ECO:0000256" key="1">
    <source>
        <dbReference type="SAM" id="MobiDB-lite"/>
    </source>
</evidence>
<dbReference type="Proteomes" id="UP001057375">
    <property type="component" value="Unassembled WGS sequence"/>
</dbReference>
<evidence type="ECO:0000313" key="2">
    <source>
        <dbReference type="EMBL" id="GKT33300.1"/>
    </source>
</evidence>
<reference evidence="2" key="1">
    <citation type="submission" date="2022-03" db="EMBL/GenBank/DDBJ databases">
        <title>Draft genome sequence of Aduncisulcus paluster, a free-living microaerophilic Fornicata.</title>
        <authorList>
            <person name="Yuyama I."/>
            <person name="Kume K."/>
            <person name="Tamura T."/>
            <person name="Inagaki Y."/>
            <person name="Hashimoto T."/>
        </authorList>
    </citation>
    <scope>NUCLEOTIDE SEQUENCE</scope>
    <source>
        <strain evidence="2">NY0171</strain>
    </source>
</reference>
<protein>
    <submittedName>
        <fullName evidence="2">Uncharacterized protein</fullName>
    </submittedName>
</protein>
<organism evidence="2 3">
    <name type="scientific">Aduncisulcus paluster</name>
    <dbReference type="NCBI Taxonomy" id="2918883"/>
    <lineage>
        <taxon>Eukaryota</taxon>
        <taxon>Metamonada</taxon>
        <taxon>Carpediemonas-like organisms</taxon>
        <taxon>Aduncisulcus</taxon>
    </lineage>
</organism>
<feature type="region of interest" description="Disordered" evidence="1">
    <location>
        <begin position="226"/>
        <end position="245"/>
    </location>
</feature>
<feature type="region of interest" description="Disordered" evidence="1">
    <location>
        <begin position="74"/>
        <end position="138"/>
    </location>
</feature>
<accession>A0ABQ5KLB4</accession>
<proteinExistence type="predicted"/>
<comment type="caution">
    <text evidence="2">The sequence shown here is derived from an EMBL/GenBank/DDBJ whole genome shotgun (WGS) entry which is preliminary data.</text>
</comment>
<gene>
    <name evidence="2" type="ORF">ADUPG1_007258</name>
</gene>
<feature type="region of interest" description="Disordered" evidence="1">
    <location>
        <begin position="409"/>
        <end position="437"/>
    </location>
</feature>
<feature type="compositionally biased region" description="Low complexity" evidence="1">
    <location>
        <begin position="255"/>
        <end position="264"/>
    </location>
</feature>
<feature type="compositionally biased region" description="Basic and acidic residues" evidence="1">
    <location>
        <begin position="91"/>
        <end position="105"/>
    </location>
</feature>
<keyword evidence="3" id="KW-1185">Reference proteome</keyword>
<evidence type="ECO:0000313" key="3">
    <source>
        <dbReference type="Proteomes" id="UP001057375"/>
    </source>
</evidence>
<feature type="compositionally biased region" description="Polar residues" evidence="1">
    <location>
        <begin position="78"/>
        <end position="88"/>
    </location>
</feature>
<feature type="region of interest" description="Disordered" evidence="1">
    <location>
        <begin position="255"/>
        <end position="283"/>
    </location>
</feature>
<feature type="region of interest" description="Disordered" evidence="1">
    <location>
        <begin position="504"/>
        <end position="524"/>
    </location>
</feature>